<evidence type="ECO:0000313" key="4">
    <source>
        <dbReference type="Proteomes" id="UP000054363"/>
    </source>
</evidence>
<keyword evidence="2" id="KW-0732">Signal</keyword>
<comment type="caution">
    <text evidence="3">The sequence shown here is derived from an EMBL/GenBank/DDBJ whole genome shotgun (WGS) entry which is preliminary data.</text>
</comment>
<gene>
    <name evidence="3" type="ORF">IDSA_08895</name>
</gene>
<dbReference type="STRING" id="435908.IDSA_08895"/>
<feature type="compositionally biased region" description="Basic and acidic residues" evidence="1">
    <location>
        <begin position="166"/>
        <end position="177"/>
    </location>
</feature>
<evidence type="ECO:0000256" key="2">
    <source>
        <dbReference type="SAM" id="SignalP"/>
    </source>
</evidence>
<accession>A0A094IXS8</accession>
<dbReference type="EMBL" id="JPER01000004">
    <property type="protein sequence ID" value="KFZ30639.1"/>
    <property type="molecule type" value="Genomic_DNA"/>
</dbReference>
<organism evidence="3 4">
    <name type="scientific">Pseudidiomarina salinarum</name>
    <dbReference type="NCBI Taxonomy" id="435908"/>
    <lineage>
        <taxon>Bacteria</taxon>
        <taxon>Pseudomonadati</taxon>
        <taxon>Pseudomonadota</taxon>
        <taxon>Gammaproteobacteria</taxon>
        <taxon>Alteromonadales</taxon>
        <taxon>Idiomarinaceae</taxon>
        <taxon>Pseudidiomarina</taxon>
    </lineage>
</organism>
<evidence type="ECO:0008006" key="5">
    <source>
        <dbReference type="Google" id="ProtNLM"/>
    </source>
</evidence>
<feature type="chain" id="PRO_5001900376" description="Lipoprotein" evidence="2">
    <location>
        <begin position="25"/>
        <end position="188"/>
    </location>
</feature>
<sequence length="188" mass="20431">MKIIGKSFIAVAMLSASSATFAQACAEMEAEAGAISGVVPKFDEAGQLESVSMYADATFIVPKRSLIRTAREEAELRAKAALSQFFKEEVSRGTLVESLTEQVELTDGKGNTEAQVLEIKRAVDSMSSSTAAVISGIIKLDECVDIEQKYLLVRMGWKPSYIKEKAAEQSKVTESKGYRKKSSLADEF</sequence>
<feature type="signal peptide" evidence="2">
    <location>
        <begin position="1"/>
        <end position="24"/>
    </location>
</feature>
<dbReference type="RefSeq" id="WP_034775940.1">
    <property type="nucleotide sequence ID" value="NZ_JPER01000004.1"/>
</dbReference>
<evidence type="ECO:0000313" key="3">
    <source>
        <dbReference type="EMBL" id="KFZ30639.1"/>
    </source>
</evidence>
<proteinExistence type="predicted"/>
<reference evidence="3 4" key="1">
    <citation type="submission" date="2014-06" db="EMBL/GenBank/DDBJ databases">
        <title>The draft genome sequence of Idiomarina salinarum ISL-52.</title>
        <authorList>
            <person name="Du J."/>
            <person name="Shao Z."/>
        </authorList>
    </citation>
    <scope>NUCLEOTIDE SEQUENCE [LARGE SCALE GENOMIC DNA]</scope>
    <source>
        <strain evidence="3 4">ISL-52</strain>
    </source>
</reference>
<dbReference type="AlphaFoldDB" id="A0A094IXS8"/>
<dbReference type="Proteomes" id="UP000054363">
    <property type="component" value="Unassembled WGS sequence"/>
</dbReference>
<evidence type="ECO:0000256" key="1">
    <source>
        <dbReference type="SAM" id="MobiDB-lite"/>
    </source>
</evidence>
<feature type="region of interest" description="Disordered" evidence="1">
    <location>
        <begin position="166"/>
        <end position="188"/>
    </location>
</feature>
<dbReference type="OrthoDB" id="7062662at2"/>
<dbReference type="PROSITE" id="PS51257">
    <property type="entry name" value="PROKAR_LIPOPROTEIN"/>
    <property type="match status" value="1"/>
</dbReference>
<name>A0A094IXS8_9GAMM</name>
<protein>
    <recommendedName>
        <fullName evidence="5">Lipoprotein</fullName>
    </recommendedName>
</protein>
<keyword evidence="4" id="KW-1185">Reference proteome</keyword>